<evidence type="ECO:0000256" key="1">
    <source>
        <dbReference type="SAM" id="MobiDB-lite"/>
    </source>
</evidence>
<evidence type="ECO:0000313" key="2">
    <source>
        <dbReference type="EMBL" id="KAF7266124.1"/>
    </source>
</evidence>
<protein>
    <submittedName>
        <fullName evidence="2">Uncharacterized protein</fullName>
    </submittedName>
</protein>
<dbReference type="AlphaFoldDB" id="A0A834HQG4"/>
<sequence>MKRTLTDAELLEILEDDLSDHVDEDFDSGGDDFVPNGSLSDEHSEADPDENIRHSKMFVHILQLMMINAH</sequence>
<comment type="caution">
    <text evidence="2">The sequence shown here is derived from an EMBL/GenBank/DDBJ whole genome shotgun (WGS) entry which is preliminary data.</text>
</comment>
<feature type="compositionally biased region" description="Acidic residues" evidence="1">
    <location>
        <begin position="21"/>
        <end position="30"/>
    </location>
</feature>
<keyword evidence="3" id="KW-1185">Reference proteome</keyword>
<gene>
    <name evidence="2" type="ORF">GWI33_020496</name>
</gene>
<feature type="region of interest" description="Disordered" evidence="1">
    <location>
        <begin position="21"/>
        <end position="48"/>
    </location>
</feature>
<accession>A0A834HQG4</accession>
<proteinExistence type="predicted"/>
<reference evidence="2" key="1">
    <citation type="submission" date="2020-08" db="EMBL/GenBank/DDBJ databases">
        <title>Genome sequencing and assembly of the red palm weevil Rhynchophorus ferrugineus.</title>
        <authorList>
            <person name="Dias G.B."/>
            <person name="Bergman C.M."/>
            <person name="Manee M."/>
        </authorList>
    </citation>
    <scope>NUCLEOTIDE SEQUENCE</scope>
    <source>
        <strain evidence="2">AA-2017</strain>
        <tissue evidence="2">Whole larva</tissue>
    </source>
</reference>
<evidence type="ECO:0000313" key="3">
    <source>
        <dbReference type="Proteomes" id="UP000625711"/>
    </source>
</evidence>
<dbReference type="EMBL" id="JAACXV010014560">
    <property type="protein sequence ID" value="KAF7266124.1"/>
    <property type="molecule type" value="Genomic_DNA"/>
</dbReference>
<name>A0A834HQG4_RHYFE</name>
<organism evidence="2 3">
    <name type="scientific">Rhynchophorus ferrugineus</name>
    <name type="common">Red palm weevil</name>
    <name type="synonym">Curculio ferrugineus</name>
    <dbReference type="NCBI Taxonomy" id="354439"/>
    <lineage>
        <taxon>Eukaryota</taxon>
        <taxon>Metazoa</taxon>
        <taxon>Ecdysozoa</taxon>
        <taxon>Arthropoda</taxon>
        <taxon>Hexapoda</taxon>
        <taxon>Insecta</taxon>
        <taxon>Pterygota</taxon>
        <taxon>Neoptera</taxon>
        <taxon>Endopterygota</taxon>
        <taxon>Coleoptera</taxon>
        <taxon>Polyphaga</taxon>
        <taxon>Cucujiformia</taxon>
        <taxon>Curculionidae</taxon>
        <taxon>Dryophthorinae</taxon>
        <taxon>Rhynchophorus</taxon>
    </lineage>
</organism>
<dbReference type="Proteomes" id="UP000625711">
    <property type="component" value="Unassembled WGS sequence"/>
</dbReference>